<evidence type="ECO:0000313" key="6">
    <source>
        <dbReference type="EnsemblMetazoa" id="CapteP178973"/>
    </source>
</evidence>
<comment type="similarity">
    <text evidence="1 3">Belongs to the class-III pyridoxal-phosphate-dependent aminotransferase family.</text>
</comment>
<dbReference type="GO" id="GO:0005739">
    <property type="term" value="C:mitochondrion"/>
    <property type="evidence" value="ECO:0007669"/>
    <property type="project" value="TreeGrafter"/>
</dbReference>
<dbReference type="SUPFAM" id="SSF53383">
    <property type="entry name" value="PLP-dependent transferases"/>
    <property type="match status" value="1"/>
</dbReference>
<feature type="chain" id="PRO_5010979174" description="Alanine--glyoxylate aminotransferase 2-like" evidence="4">
    <location>
        <begin position="21"/>
        <end position="483"/>
    </location>
</feature>
<dbReference type="OrthoDB" id="10261433at2759"/>
<keyword evidence="4" id="KW-0732">Signal</keyword>
<dbReference type="AlphaFoldDB" id="R7V4J0"/>
<dbReference type="EMBL" id="AMQN01005781">
    <property type="status" value="NOT_ANNOTATED_CDS"/>
    <property type="molecule type" value="Genomic_DNA"/>
</dbReference>
<dbReference type="Gene3D" id="3.40.640.10">
    <property type="entry name" value="Type I PLP-dependent aspartate aminotransferase-like (Major domain)"/>
    <property type="match status" value="1"/>
</dbReference>
<dbReference type="Pfam" id="PF00202">
    <property type="entry name" value="Aminotran_3"/>
    <property type="match status" value="1"/>
</dbReference>
<evidence type="ECO:0000313" key="5">
    <source>
        <dbReference type="EMBL" id="ELU11276.1"/>
    </source>
</evidence>
<dbReference type="STRING" id="283909.R7V4J0"/>
<evidence type="ECO:0000256" key="1">
    <source>
        <dbReference type="ARBA" id="ARBA00008954"/>
    </source>
</evidence>
<reference evidence="5 7" key="2">
    <citation type="journal article" date="2013" name="Nature">
        <title>Insights into bilaterian evolution from three spiralian genomes.</title>
        <authorList>
            <person name="Simakov O."/>
            <person name="Marletaz F."/>
            <person name="Cho S.J."/>
            <person name="Edsinger-Gonzales E."/>
            <person name="Havlak P."/>
            <person name="Hellsten U."/>
            <person name="Kuo D.H."/>
            <person name="Larsson T."/>
            <person name="Lv J."/>
            <person name="Arendt D."/>
            <person name="Savage R."/>
            <person name="Osoegawa K."/>
            <person name="de Jong P."/>
            <person name="Grimwood J."/>
            <person name="Chapman J.A."/>
            <person name="Shapiro H."/>
            <person name="Aerts A."/>
            <person name="Otillar R.P."/>
            <person name="Terry A.Y."/>
            <person name="Boore J.L."/>
            <person name="Grigoriev I.V."/>
            <person name="Lindberg D.R."/>
            <person name="Seaver E.C."/>
            <person name="Weisblat D.A."/>
            <person name="Putnam N.H."/>
            <person name="Rokhsar D.S."/>
        </authorList>
    </citation>
    <scope>NUCLEOTIDE SEQUENCE</scope>
    <source>
        <strain evidence="5 7">I ESC-2004</strain>
    </source>
</reference>
<dbReference type="InterPro" id="IPR015421">
    <property type="entry name" value="PyrdxlP-dep_Trfase_major"/>
</dbReference>
<reference evidence="7" key="1">
    <citation type="submission" date="2012-12" db="EMBL/GenBank/DDBJ databases">
        <authorList>
            <person name="Hellsten U."/>
            <person name="Grimwood J."/>
            <person name="Chapman J.A."/>
            <person name="Shapiro H."/>
            <person name="Aerts A."/>
            <person name="Otillar R.P."/>
            <person name="Terry A.Y."/>
            <person name="Boore J.L."/>
            <person name="Simakov O."/>
            <person name="Marletaz F."/>
            <person name="Cho S.-J."/>
            <person name="Edsinger-Gonzales E."/>
            <person name="Havlak P."/>
            <person name="Kuo D.-H."/>
            <person name="Larsson T."/>
            <person name="Lv J."/>
            <person name="Arendt D."/>
            <person name="Savage R."/>
            <person name="Osoegawa K."/>
            <person name="de Jong P."/>
            <person name="Lindberg D.R."/>
            <person name="Seaver E.C."/>
            <person name="Weisblat D.A."/>
            <person name="Putnam N.H."/>
            <person name="Grigoriev I.V."/>
            <person name="Rokhsar D.S."/>
        </authorList>
    </citation>
    <scope>NUCLEOTIDE SEQUENCE</scope>
    <source>
        <strain evidence="7">I ESC-2004</strain>
    </source>
</reference>
<protein>
    <recommendedName>
        <fullName evidence="8">Alanine--glyoxylate aminotransferase 2-like</fullName>
    </recommendedName>
</protein>
<evidence type="ECO:0000256" key="4">
    <source>
        <dbReference type="SAM" id="SignalP"/>
    </source>
</evidence>
<dbReference type="CDD" id="cd00610">
    <property type="entry name" value="OAT_like"/>
    <property type="match status" value="1"/>
</dbReference>
<evidence type="ECO:0008006" key="8">
    <source>
        <dbReference type="Google" id="ProtNLM"/>
    </source>
</evidence>
<dbReference type="Gene3D" id="3.90.1150.10">
    <property type="entry name" value="Aspartate Aminotransferase, domain 1"/>
    <property type="match status" value="1"/>
</dbReference>
<evidence type="ECO:0000313" key="7">
    <source>
        <dbReference type="Proteomes" id="UP000014760"/>
    </source>
</evidence>
<dbReference type="EMBL" id="KB296812">
    <property type="protein sequence ID" value="ELU11276.1"/>
    <property type="molecule type" value="Genomic_DNA"/>
</dbReference>
<dbReference type="GO" id="GO:0030170">
    <property type="term" value="F:pyridoxal phosphate binding"/>
    <property type="evidence" value="ECO:0007669"/>
    <property type="project" value="InterPro"/>
</dbReference>
<reference evidence="6" key="3">
    <citation type="submission" date="2015-06" db="UniProtKB">
        <authorList>
            <consortium name="EnsemblMetazoa"/>
        </authorList>
    </citation>
    <scope>IDENTIFICATION</scope>
</reference>
<evidence type="ECO:0000256" key="2">
    <source>
        <dbReference type="ARBA" id="ARBA00022898"/>
    </source>
</evidence>
<keyword evidence="2 3" id="KW-0663">Pyridoxal phosphate</keyword>
<evidence type="ECO:0000256" key="3">
    <source>
        <dbReference type="RuleBase" id="RU003560"/>
    </source>
</evidence>
<gene>
    <name evidence="5" type="ORF">CAPTEDRAFT_178973</name>
</gene>
<dbReference type="PANTHER" id="PTHR45688:SF13">
    <property type="entry name" value="ALANINE--GLYOXYLATE AMINOTRANSFERASE 2-LIKE"/>
    <property type="match status" value="1"/>
</dbReference>
<sequence length="483" mass="52997">MNPFLSIVFLSSLTHSSVLCRQSCKLHFEAAPLKIVRASKQYMYDEGGTEFLDCINNVSHVGHCHPYVVSVAQEQMAKLSTSSGFLSDSSSQYAKQLVGTFPESLNICYFVNSGSEANDLALRLAQAHTKQKDLLVVENAYHGNLSNLIDISHSRFKKMPGGKKEHVHVVPWPNTYRGLFREDHANLGEAYALEVKKKIQAVHKEGRQIAGFICEPLMSTAGVITPPQNYLKHVYKLVREAGGVCIADEVQVGLGRVGDYYWSFQSYDVVPDIITCGKPMGNGFPMAAVVTTTEVANSLACFESSFGGNPVSCSVGLAVLDVIQNEKLLSSAKCVGLVLLEGFRNIQPNHPMMGDVRGQGLIIGVELVTDKESRKPASEAAELLTYKAKQLRILVANEGPDKNVIVMTPPLCFNIDNARHVIQVIDKVLAEIERGTCPDQMSAQSDEGITELTIPLDIVSGVESYDDDDDDPHCKRARYEDMD</sequence>
<dbReference type="HOGENOM" id="CLU_016922_8_0_1"/>
<dbReference type="InterPro" id="IPR015424">
    <property type="entry name" value="PyrdxlP-dep_Trfase"/>
</dbReference>
<name>R7V4J0_CAPTE</name>
<keyword evidence="7" id="KW-1185">Reference proteome</keyword>
<feature type="signal peptide" evidence="4">
    <location>
        <begin position="1"/>
        <end position="20"/>
    </location>
</feature>
<dbReference type="InterPro" id="IPR049704">
    <property type="entry name" value="Aminotrans_3_PPA_site"/>
</dbReference>
<dbReference type="PANTHER" id="PTHR45688">
    <property type="match status" value="1"/>
</dbReference>
<proteinExistence type="inferred from homology"/>
<dbReference type="PROSITE" id="PS00600">
    <property type="entry name" value="AA_TRANSFER_CLASS_3"/>
    <property type="match status" value="1"/>
</dbReference>
<accession>R7V4J0</accession>
<dbReference type="EnsemblMetazoa" id="CapteT178973">
    <property type="protein sequence ID" value="CapteP178973"/>
    <property type="gene ID" value="CapteG178973"/>
</dbReference>
<organism evidence="5">
    <name type="scientific">Capitella teleta</name>
    <name type="common">Polychaete worm</name>
    <dbReference type="NCBI Taxonomy" id="283909"/>
    <lineage>
        <taxon>Eukaryota</taxon>
        <taxon>Metazoa</taxon>
        <taxon>Spiralia</taxon>
        <taxon>Lophotrochozoa</taxon>
        <taxon>Annelida</taxon>
        <taxon>Polychaeta</taxon>
        <taxon>Sedentaria</taxon>
        <taxon>Scolecida</taxon>
        <taxon>Capitellidae</taxon>
        <taxon>Capitella</taxon>
    </lineage>
</organism>
<dbReference type="Proteomes" id="UP000014760">
    <property type="component" value="Unassembled WGS sequence"/>
</dbReference>
<dbReference type="PIRSF" id="PIRSF000521">
    <property type="entry name" value="Transaminase_4ab_Lys_Orn"/>
    <property type="match status" value="1"/>
</dbReference>
<dbReference type="InterPro" id="IPR015422">
    <property type="entry name" value="PyrdxlP-dep_Trfase_small"/>
</dbReference>
<dbReference type="GO" id="GO:0008483">
    <property type="term" value="F:transaminase activity"/>
    <property type="evidence" value="ECO:0007669"/>
    <property type="project" value="InterPro"/>
</dbReference>
<dbReference type="InterPro" id="IPR005814">
    <property type="entry name" value="Aminotrans_3"/>
</dbReference>
<dbReference type="OMA" id="GHPICAA"/>